<dbReference type="Gene3D" id="3.90.1710.10">
    <property type="entry name" value="Enterococcus faecalis V583 domain"/>
    <property type="match status" value="1"/>
</dbReference>
<dbReference type="InterPro" id="IPR005811">
    <property type="entry name" value="SUCC_ACL_C"/>
</dbReference>
<dbReference type="InterPro" id="IPR016102">
    <property type="entry name" value="Succinyl-CoA_synth-like"/>
</dbReference>
<sequence>MLETVVLPNNYQDSINLMLLTNQINSLEEVNMSQIMMGTDANKDILNNTSLLTEKAQTASANDLMIVVESEDESIMEKVLPMIDDFLADLSAKETAQPNKSVTTWKEALKQLPDANVALFSIPGEYGVAEMARALKNNLHVFSFTDNIAIEDEVRLKKLAHEKGLLMMGPDCGTGILSSIPIAFTNVVAPGNIGVVGASGTGIQEVTTIIDRLGGGVVHAIGTGGRDLSDKVGAITVKDAIVALENHEPTDVICVISKPPAKEVRDEVVQLLQSISKPVVAIFLGEKPTNHEGKVYLGHTLEETARIAVDLANEATVKKNYFEALEQPGVLTLAKEKVVKGLYSGGTLAAEAGMLISEALDLGGLVKEDGYILKSQGYEVIDLGDDRYTQGKPHPMIDPEVRIHKIEEYAKEEETGVILFDIVLGYGAHEDMVGALLPTIQSVQSEAEKAGRELYFVATVCGTKNDPQDYQKSVERLKEAGVFVAESNAKAVQLALLLKGIRLSEADKEVLAYDGKTVSVPQPSEQVMELLTTKPRVVNVGLKSFNESIVTYGGQTVQLDWRPRASGNKKMIKILDALEEHQEQIDEENQKVTEKIKNAQPFLVDVVPAKTVIPELNDPKQKTLLHAGPPITWEAMTGPMRGACLGAALFERWAENEEEALALFEANKVRFIPCHHVQAVGPMGGITSGDMPVFIVENRKEGNQAFCILNEGIGKVLRFGAYSQEVVDRLDWIKEVLGPTIHQALAFTEEGLNLNVLIARSITMGDEFHQRNIAASLNFLKEIAPLIIQTEIPEEQKYDVIKFLADTDQFFLNIMMATGKAIVDGARQGTKGTIVTTMTRNGVDFGVRIAETGDTWHLAPVNTPKGLYFTGFNEEDGNPDIGDSAITETVGVGGMAMVAAPGVTRFVGAGGFEDALATSNEMAKICEGHNPTFSIPTWDFQGTCLGIDIRKVVETAITPVINTGIAHKNAGVGQIGAGTVRAPLACFEQALEAYAKELGINVE</sequence>
<name>A0A1V2ULC2_ENTMU</name>
<dbReference type="Pfam" id="PF06545">
    <property type="entry name" value="AllG"/>
    <property type="match status" value="1"/>
</dbReference>
<dbReference type="InterPro" id="IPR009499">
    <property type="entry name" value="AllG-like"/>
</dbReference>
<feature type="coiled-coil region" evidence="1">
    <location>
        <begin position="568"/>
        <end position="598"/>
    </location>
</feature>
<dbReference type="EMBL" id="MSTR01000002">
    <property type="protein sequence ID" value="ONN44272.1"/>
    <property type="molecule type" value="Genomic_DNA"/>
</dbReference>
<dbReference type="GO" id="GO:0004775">
    <property type="term" value="F:succinate-CoA ligase (ADP-forming) activity"/>
    <property type="evidence" value="ECO:0007669"/>
    <property type="project" value="TreeGrafter"/>
</dbReference>
<dbReference type="RefSeq" id="WP_077151206.1">
    <property type="nucleotide sequence ID" value="NZ_CABMMO010000002.1"/>
</dbReference>
<dbReference type="Pfam" id="PF00549">
    <property type="entry name" value="Ligase_CoA"/>
    <property type="match status" value="1"/>
</dbReference>
<dbReference type="PANTHER" id="PTHR11117">
    <property type="entry name" value="SUCCINYL-COA LIGASE SUBUNIT ALPHA"/>
    <property type="match status" value="1"/>
</dbReference>
<dbReference type="GO" id="GO:0005829">
    <property type="term" value="C:cytosol"/>
    <property type="evidence" value="ECO:0007669"/>
    <property type="project" value="TreeGrafter"/>
</dbReference>
<evidence type="ECO:0000313" key="4">
    <source>
        <dbReference type="EMBL" id="ONN44272.1"/>
    </source>
</evidence>
<dbReference type="InterPro" id="IPR003781">
    <property type="entry name" value="CoA-bd"/>
</dbReference>
<dbReference type="Pfam" id="PF02629">
    <property type="entry name" value="CoA_binding"/>
    <property type="match status" value="1"/>
</dbReference>
<protein>
    <recommendedName>
        <fullName evidence="6">Acyl-CoA synthetase FdrA</fullName>
    </recommendedName>
</protein>
<dbReference type="Gene3D" id="3.40.50.261">
    <property type="entry name" value="Succinyl-CoA synthetase domains"/>
    <property type="match status" value="2"/>
</dbReference>
<dbReference type="GO" id="GO:0006099">
    <property type="term" value="P:tricarboxylic acid cycle"/>
    <property type="evidence" value="ECO:0007669"/>
    <property type="project" value="TreeGrafter"/>
</dbReference>
<dbReference type="PANTHER" id="PTHR11117:SF24">
    <property type="entry name" value="PROTEIN FDRA"/>
    <property type="match status" value="1"/>
</dbReference>
<proteinExistence type="predicted"/>
<dbReference type="STRING" id="53346.A5802_002610"/>
<dbReference type="NCBIfam" id="NF004760">
    <property type="entry name" value="PRK06091.1"/>
    <property type="match status" value="1"/>
</dbReference>
<feature type="domain" description="CoA-binding" evidence="3">
    <location>
        <begin position="190"/>
        <end position="285"/>
    </location>
</feature>
<evidence type="ECO:0000313" key="5">
    <source>
        <dbReference type="Proteomes" id="UP000189299"/>
    </source>
</evidence>
<gene>
    <name evidence="4" type="ORF">BTN92_02290</name>
</gene>
<accession>A0A1V2ULC2</accession>
<reference evidence="4 5" key="1">
    <citation type="submission" date="2016-12" db="EMBL/GenBank/DDBJ databases">
        <authorList>
            <person name="Song W.-J."/>
            <person name="Kurnit D.M."/>
        </authorList>
    </citation>
    <scope>NUCLEOTIDE SEQUENCE [LARGE SCALE GENOMIC DNA]</scope>
    <source>
        <strain evidence="4 5">CGB1038-1_S1</strain>
    </source>
</reference>
<dbReference type="Gene3D" id="3.90.1700.10">
    <property type="entry name" value="v583 domain like"/>
    <property type="match status" value="1"/>
</dbReference>
<evidence type="ECO:0008006" key="6">
    <source>
        <dbReference type="Google" id="ProtNLM"/>
    </source>
</evidence>
<dbReference type="AlphaFoldDB" id="A0A1V2ULC2"/>
<organism evidence="4 5">
    <name type="scientific">Enterococcus mundtii</name>
    <dbReference type="NCBI Taxonomy" id="53346"/>
    <lineage>
        <taxon>Bacteria</taxon>
        <taxon>Bacillati</taxon>
        <taxon>Bacillota</taxon>
        <taxon>Bacilli</taxon>
        <taxon>Lactobacillales</taxon>
        <taxon>Enterococcaceae</taxon>
        <taxon>Enterococcus</taxon>
    </lineage>
</organism>
<keyword evidence="1" id="KW-0175">Coiled coil</keyword>
<dbReference type="Gene3D" id="1.10.10.660">
    <property type="entry name" value="conserved protein of unknown function from Enterococcus faecalis V583"/>
    <property type="match status" value="1"/>
</dbReference>
<evidence type="ECO:0000259" key="2">
    <source>
        <dbReference type="Pfam" id="PF00549"/>
    </source>
</evidence>
<dbReference type="Gene3D" id="3.40.50.720">
    <property type="entry name" value="NAD(P)-binding Rossmann-like Domain"/>
    <property type="match status" value="1"/>
</dbReference>
<dbReference type="OrthoDB" id="6193532at2"/>
<dbReference type="Proteomes" id="UP000189299">
    <property type="component" value="Unassembled WGS sequence"/>
</dbReference>
<dbReference type="GO" id="GO:0009361">
    <property type="term" value="C:succinate-CoA ligase complex (ADP-forming)"/>
    <property type="evidence" value="ECO:0007669"/>
    <property type="project" value="TreeGrafter"/>
</dbReference>
<dbReference type="InterPro" id="IPR024033">
    <property type="entry name" value="OXTCase_su_AllG_h-dom"/>
</dbReference>
<evidence type="ECO:0000256" key="1">
    <source>
        <dbReference type="SAM" id="Coils"/>
    </source>
</evidence>
<dbReference type="SUPFAM" id="SSF52210">
    <property type="entry name" value="Succinyl-CoA synthetase domains"/>
    <property type="match status" value="2"/>
</dbReference>
<dbReference type="GO" id="GO:0004776">
    <property type="term" value="F:succinate-CoA ligase (GDP-forming) activity"/>
    <property type="evidence" value="ECO:0007669"/>
    <property type="project" value="TreeGrafter"/>
</dbReference>
<feature type="domain" description="ATP-citrate synthase/succinyl-CoA ligase C-terminal" evidence="2">
    <location>
        <begin position="342"/>
        <end position="495"/>
    </location>
</feature>
<evidence type="ECO:0000259" key="3">
    <source>
        <dbReference type="Pfam" id="PF02629"/>
    </source>
</evidence>
<comment type="caution">
    <text evidence="4">The sequence shown here is derived from an EMBL/GenBank/DDBJ whole genome shotgun (WGS) entry which is preliminary data.</text>
</comment>